<dbReference type="EMBL" id="BMEG01000011">
    <property type="protein sequence ID" value="GGD91249.1"/>
    <property type="molecule type" value="Genomic_DNA"/>
</dbReference>
<name>A0A069P0D3_9BURK</name>
<proteinExistence type="predicted"/>
<evidence type="ECO:0000313" key="2">
    <source>
        <dbReference type="EMBL" id="GGD91249.1"/>
    </source>
</evidence>
<dbReference type="EMBL" id="JFHE01000025">
    <property type="protein sequence ID" value="KDR30791.1"/>
    <property type="molecule type" value="Genomic_DNA"/>
</dbReference>
<sequence length="137" mass="15320">MQYPLYVHRDGFAGFRASFPDLPRAVAHGHSFDELKRNAQEVVELMYDRSEQLIPAPTCSTSELQSLDMDDGQGIWMFIEINLTRVTSKAVSVQFSLPESLMQRVDAATKERHSTRSTFFTLAAVHELGNGGEGQLS</sequence>
<dbReference type="InterPro" id="IPR031807">
    <property type="entry name" value="HicB-like"/>
</dbReference>
<reference evidence="3 4" key="2">
    <citation type="submission" date="2014-03" db="EMBL/GenBank/DDBJ databases">
        <title>Draft Genome Sequences of Four Burkholderia Strains.</title>
        <authorList>
            <person name="Liu X.Y."/>
            <person name="Li C.X."/>
            <person name="Xu J.H."/>
        </authorList>
    </citation>
    <scope>NUCLEOTIDE SEQUENCE [LARGE SCALE GENOMIC DNA]</scope>
    <source>
        <strain evidence="3 4">R27</strain>
    </source>
</reference>
<protein>
    <submittedName>
        <fullName evidence="2">CopG family transcriptional regulator</fullName>
    </submittedName>
</protein>
<dbReference type="SUPFAM" id="SSF143100">
    <property type="entry name" value="TTHA1013/TTHA0281-like"/>
    <property type="match status" value="1"/>
</dbReference>
<reference evidence="5" key="3">
    <citation type="journal article" date="2019" name="Int. J. Syst. Evol. Microbiol.">
        <title>The Global Catalogue of Microorganisms (GCM) 10K type strain sequencing project: providing services to taxonomists for standard genome sequencing and annotation.</title>
        <authorList>
            <consortium name="The Broad Institute Genomics Platform"/>
            <consortium name="The Broad Institute Genome Sequencing Center for Infectious Disease"/>
            <person name="Wu L."/>
            <person name="Ma J."/>
        </authorList>
    </citation>
    <scope>NUCLEOTIDE SEQUENCE [LARGE SCALE GENOMIC DNA]</scope>
    <source>
        <strain evidence="5">CGMCC 1.11013</strain>
    </source>
</reference>
<dbReference type="InterPro" id="IPR035069">
    <property type="entry name" value="TTHA1013/TTHA0281-like"/>
</dbReference>
<keyword evidence="5" id="KW-1185">Reference proteome</keyword>
<gene>
    <name evidence="3" type="ORF">BG57_14355</name>
    <name evidence="2" type="ORF">GCM10010985_52450</name>
</gene>
<dbReference type="eggNOG" id="COG1598">
    <property type="taxonomic scope" value="Bacteria"/>
</dbReference>
<dbReference type="Proteomes" id="UP000027439">
    <property type="component" value="Unassembled WGS sequence"/>
</dbReference>
<dbReference type="Gene3D" id="3.30.160.250">
    <property type="match status" value="1"/>
</dbReference>
<evidence type="ECO:0000313" key="3">
    <source>
        <dbReference type="EMBL" id="KDR30791.1"/>
    </source>
</evidence>
<evidence type="ECO:0000259" key="1">
    <source>
        <dbReference type="Pfam" id="PF15919"/>
    </source>
</evidence>
<dbReference type="RefSeq" id="WP_035967944.1">
    <property type="nucleotide sequence ID" value="NZ_BMEG01000011.1"/>
</dbReference>
<reference evidence="2" key="1">
    <citation type="journal article" date="2014" name="Int. J. Syst. Evol. Microbiol.">
        <title>Complete genome of a new Firmicutes species belonging to the dominant human colonic microbiota ('Ruminococcus bicirculans') reveals two chromosomes and a selective capacity to utilize plant glucans.</title>
        <authorList>
            <consortium name="NISC Comparative Sequencing Program"/>
            <person name="Wegmann U."/>
            <person name="Louis P."/>
            <person name="Goesmann A."/>
            <person name="Henrissat B."/>
            <person name="Duncan S.H."/>
            <person name="Flint H.J."/>
        </authorList>
    </citation>
    <scope>NUCLEOTIDE SEQUENCE</scope>
    <source>
        <strain evidence="2">CGMCC 1.11013</strain>
    </source>
</reference>
<dbReference type="AlphaFoldDB" id="A0A069P0D3"/>
<evidence type="ECO:0000313" key="4">
    <source>
        <dbReference type="Proteomes" id="UP000027439"/>
    </source>
</evidence>
<feature type="domain" description="HicB-like antitoxin of toxin-antitoxin system" evidence="1">
    <location>
        <begin position="3"/>
        <end position="123"/>
    </location>
</feature>
<accession>A0A069P0D3</accession>
<dbReference type="Pfam" id="PF15919">
    <property type="entry name" value="HicB_lk_antitox"/>
    <property type="match status" value="1"/>
</dbReference>
<dbReference type="Proteomes" id="UP000597138">
    <property type="component" value="Unassembled WGS sequence"/>
</dbReference>
<organism evidence="3 4">
    <name type="scientific">Caballeronia grimmiae</name>
    <dbReference type="NCBI Taxonomy" id="1071679"/>
    <lineage>
        <taxon>Bacteria</taxon>
        <taxon>Pseudomonadati</taxon>
        <taxon>Pseudomonadota</taxon>
        <taxon>Betaproteobacteria</taxon>
        <taxon>Burkholderiales</taxon>
        <taxon>Burkholderiaceae</taxon>
        <taxon>Caballeronia</taxon>
    </lineage>
</organism>
<dbReference type="OrthoDB" id="8944423at2"/>
<dbReference type="STRING" id="1071679.BG57_14355"/>
<comment type="caution">
    <text evidence="3">The sequence shown here is derived from an EMBL/GenBank/DDBJ whole genome shotgun (WGS) entry which is preliminary data.</text>
</comment>
<reference evidence="2" key="4">
    <citation type="submission" date="2024-05" db="EMBL/GenBank/DDBJ databases">
        <authorList>
            <person name="Sun Q."/>
            <person name="Zhou Y."/>
        </authorList>
    </citation>
    <scope>NUCLEOTIDE SEQUENCE</scope>
    <source>
        <strain evidence="2">CGMCC 1.11013</strain>
    </source>
</reference>
<evidence type="ECO:0000313" key="5">
    <source>
        <dbReference type="Proteomes" id="UP000597138"/>
    </source>
</evidence>